<proteinExistence type="predicted"/>
<evidence type="ECO:0000313" key="1">
    <source>
        <dbReference type="EMBL" id="OOM66047.1"/>
    </source>
</evidence>
<organism evidence="1 2">
    <name type="scientific">Clostridium beijerinckii</name>
    <name type="common">Clostridium MP</name>
    <dbReference type="NCBI Taxonomy" id="1520"/>
    <lineage>
        <taxon>Bacteria</taxon>
        <taxon>Bacillati</taxon>
        <taxon>Bacillota</taxon>
        <taxon>Clostridia</taxon>
        <taxon>Eubacteriales</taxon>
        <taxon>Clostridiaceae</taxon>
        <taxon>Clostridium</taxon>
    </lineage>
</organism>
<dbReference type="EMBL" id="LZZI01000001">
    <property type="protein sequence ID" value="OOM66047.1"/>
    <property type="molecule type" value="Genomic_DNA"/>
</dbReference>
<protein>
    <submittedName>
        <fullName evidence="1">Uncharacterized protein</fullName>
    </submittedName>
</protein>
<reference evidence="1 2" key="1">
    <citation type="submission" date="2016-05" db="EMBL/GenBank/DDBJ databases">
        <title>Microbial solvent formation.</title>
        <authorList>
            <person name="Poehlein A."/>
            <person name="Montoya Solano J.D."/>
            <person name="Flitsch S."/>
            <person name="Krabben P."/>
            <person name="Duerre P."/>
            <person name="Daniel R."/>
        </authorList>
    </citation>
    <scope>NUCLEOTIDE SEQUENCE [LARGE SCALE GENOMIC DNA]</scope>
    <source>
        <strain evidence="1 2">DSM 53</strain>
    </source>
</reference>
<name>A0A1S8SKV8_CLOBE</name>
<accession>A0A1S8SKV8</accession>
<gene>
    <name evidence="1" type="ORF">CLBCK_00030</name>
</gene>
<sequence length="139" mass="16937">MGRYKEISIEQENLLTEKDTTYKQIDFNLEEINVDYENEKIPLREYLSKISRKVYLIVPKDRLHLWSWVEFKEKINGKLLEYKTKDNKILYQIIETENDITVDQLDEFDLCIADVWNKKMKNLKRLHQINFFINLVQSF</sequence>
<dbReference type="Proteomes" id="UP000190973">
    <property type="component" value="Unassembled WGS sequence"/>
</dbReference>
<comment type="caution">
    <text evidence="1">The sequence shown here is derived from an EMBL/GenBank/DDBJ whole genome shotgun (WGS) entry which is preliminary data.</text>
</comment>
<dbReference type="AlphaFoldDB" id="A0A1S8SKV8"/>
<dbReference type="RefSeq" id="WP_077836947.1">
    <property type="nucleotide sequence ID" value="NZ_JABTAE010000001.1"/>
</dbReference>
<evidence type="ECO:0000313" key="2">
    <source>
        <dbReference type="Proteomes" id="UP000190973"/>
    </source>
</evidence>